<protein>
    <submittedName>
        <fullName evidence="12">HAMP domain-containing protein</fullName>
    </submittedName>
</protein>
<dbReference type="CDD" id="cd11386">
    <property type="entry name" value="MCP_signal"/>
    <property type="match status" value="1"/>
</dbReference>
<keyword evidence="7" id="KW-0807">Transducer</keyword>
<feature type="compositionally biased region" description="Polar residues" evidence="8">
    <location>
        <begin position="394"/>
        <end position="405"/>
    </location>
</feature>
<dbReference type="SMART" id="SM00283">
    <property type="entry name" value="MA"/>
    <property type="match status" value="1"/>
</dbReference>
<dbReference type="CDD" id="cd06225">
    <property type="entry name" value="HAMP"/>
    <property type="match status" value="1"/>
</dbReference>
<feature type="domain" description="Methyl-accepting transducer" evidence="10">
    <location>
        <begin position="370"/>
        <end position="599"/>
    </location>
</feature>
<evidence type="ECO:0000256" key="7">
    <source>
        <dbReference type="PROSITE-ProRule" id="PRU00284"/>
    </source>
</evidence>
<dbReference type="PANTHER" id="PTHR43531">
    <property type="entry name" value="PROTEIN ICFG"/>
    <property type="match status" value="1"/>
</dbReference>
<comment type="subcellular location">
    <subcellularLocation>
        <location evidence="1">Cell membrane</location>
        <topology evidence="1">Multi-pass membrane protein</topology>
    </subcellularLocation>
</comment>
<evidence type="ECO:0000256" key="1">
    <source>
        <dbReference type="ARBA" id="ARBA00004651"/>
    </source>
</evidence>
<evidence type="ECO:0000259" key="11">
    <source>
        <dbReference type="PROSITE" id="PS50885"/>
    </source>
</evidence>
<keyword evidence="3 9" id="KW-0812">Transmembrane</keyword>
<dbReference type="Pfam" id="PF00672">
    <property type="entry name" value="HAMP"/>
    <property type="match status" value="1"/>
</dbReference>
<dbReference type="PROSITE" id="PS50885">
    <property type="entry name" value="HAMP"/>
    <property type="match status" value="1"/>
</dbReference>
<dbReference type="InterPro" id="IPR003660">
    <property type="entry name" value="HAMP_dom"/>
</dbReference>
<dbReference type="InterPro" id="IPR004089">
    <property type="entry name" value="MCPsignal_dom"/>
</dbReference>
<evidence type="ECO:0000256" key="5">
    <source>
        <dbReference type="ARBA" id="ARBA00023136"/>
    </source>
</evidence>
<keyword evidence="13" id="KW-1185">Reference proteome</keyword>
<evidence type="ECO:0000256" key="6">
    <source>
        <dbReference type="ARBA" id="ARBA00029447"/>
    </source>
</evidence>
<dbReference type="Proteomes" id="UP000769617">
    <property type="component" value="Unassembled WGS sequence"/>
</dbReference>
<dbReference type="InterPro" id="IPR051310">
    <property type="entry name" value="MCP_chemotaxis"/>
</dbReference>
<dbReference type="Gene3D" id="1.10.287.950">
    <property type="entry name" value="Methyl-accepting chemotaxis protein"/>
    <property type="match status" value="1"/>
</dbReference>
<sequence>MKNLTIAQRLMLIISLCMLLIVGGATAIQYRLFGDLVTDRVTTAELPATLSSIRNDIEATLAPPIAVAEELAHNRYLKDWLAAGEPAVDADRATTHFRDIQQRTQADVVFYVSAQSGNYYTANGIQRTLSREDDRWFYDLIEASGGDAYQLDIDNEGGELKVFINHVIEANGERVGIAGVGYTLETMASAIRDYRLGESGTVFLANRAGAISIHPDGAERVGEPLTELPGWESVAPALLAEEGYRYSTLRDLEGAEHLVAAIDIPGTEWVAFAQVPRDELFADLNRAVVLILLAVGLILLASLGVIALLLRSQMRPIRRTAEAMRDIAQGDGDLTLRLPVNGKDESAELAVQFNAFADKMHDVLSLVRASSDTVRLAAQEIATGGKDMSRRTDQAASSLQETSASMEEITGTVENTSASSREANALSQASAELAQRTSGQVEQVVTTMGEIQQASVKVGDIVRVMDDIAFQTNLLALNASVEAARAGESGRGFAVVAGEVRQLATRSAAASRDIRQLIEASGEKVQSGTRLVSEAGKAMHELMERVQRVAGMLSEISHAAGEQSDGIGQVNIAVAELDRMTQQNAALAEQSTTAADQLSEQADQLASMVGRFKLRSDLLPAPDAEPA</sequence>
<feature type="transmembrane region" description="Helical" evidence="9">
    <location>
        <begin position="287"/>
        <end position="310"/>
    </location>
</feature>
<evidence type="ECO:0000256" key="3">
    <source>
        <dbReference type="ARBA" id="ARBA00022692"/>
    </source>
</evidence>
<name>A0ABS6ZJZ3_9GAMM</name>
<dbReference type="SUPFAM" id="SSF58104">
    <property type="entry name" value="Methyl-accepting chemotaxis protein (MCP) signaling domain"/>
    <property type="match status" value="1"/>
</dbReference>
<feature type="region of interest" description="Disordered" evidence="8">
    <location>
        <begin position="383"/>
        <end position="405"/>
    </location>
</feature>
<evidence type="ECO:0000256" key="9">
    <source>
        <dbReference type="SAM" id="Phobius"/>
    </source>
</evidence>
<dbReference type="EMBL" id="JAHYCA010000002">
    <property type="protein sequence ID" value="MBW6390382.1"/>
    <property type="molecule type" value="Genomic_DNA"/>
</dbReference>
<comment type="similarity">
    <text evidence="6">Belongs to the methyl-accepting chemotaxis (MCP) protein family.</text>
</comment>
<evidence type="ECO:0000256" key="4">
    <source>
        <dbReference type="ARBA" id="ARBA00022989"/>
    </source>
</evidence>
<evidence type="ECO:0000313" key="12">
    <source>
        <dbReference type="EMBL" id="MBW6390382.1"/>
    </source>
</evidence>
<accession>A0ABS6ZJZ3</accession>
<feature type="domain" description="HAMP" evidence="11">
    <location>
        <begin position="311"/>
        <end position="365"/>
    </location>
</feature>
<organism evidence="12 13">
    <name type="scientific">Billgrantia antri</name>
    <dbReference type="NCBI Taxonomy" id="2846777"/>
    <lineage>
        <taxon>Bacteria</taxon>
        <taxon>Pseudomonadati</taxon>
        <taxon>Pseudomonadota</taxon>
        <taxon>Gammaproteobacteria</taxon>
        <taxon>Oceanospirillales</taxon>
        <taxon>Halomonadaceae</taxon>
        <taxon>Billgrantia</taxon>
    </lineage>
</organism>
<keyword evidence="2" id="KW-1003">Cell membrane</keyword>
<evidence type="ECO:0000256" key="8">
    <source>
        <dbReference type="SAM" id="MobiDB-lite"/>
    </source>
</evidence>
<evidence type="ECO:0000259" key="10">
    <source>
        <dbReference type="PROSITE" id="PS50111"/>
    </source>
</evidence>
<dbReference type="Gene3D" id="3.30.450.20">
    <property type="entry name" value="PAS domain"/>
    <property type="match status" value="1"/>
</dbReference>
<dbReference type="SUPFAM" id="SSF103190">
    <property type="entry name" value="Sensory domain-like"/>
    <property type="match status" value="1"/>
</dbReference>
<keyword evidence="4 9" id="KW-1133">Transmembrane helix</keyword>
<proteinExistence type="inferred from homology"/>
<keyword evidence="5 9" id="KW-0472">Membrane</keyword>
<evidence type="ECO:0000313" key="13">
    <source>
        <dbReference type="Proteomes" id="UP000769617"/>
    </source>
</evidence>
<dbReference type="Pfam" id="PF00015">
    <property type="entry name" value="MCPsignal"/>
    <property type="match status" value="1"/>
</dbReference>
<dbReference type="InterPro" id="IPR029151">
    <property type="entry name" value="Sensor-like_sf"/>
</dbReference>
<reference evidence="12 13" key="1">
    <citation type="submission" date="2021-07" db="EMBL/GenBank/DDBJ databases">
        <authorList>
            <person name="So Y."/>
        </authorList>
    </citation>
    <scope>NUCLEOTIDE SEQUENCE [LARGE SCALE GENOMIC DNA]</scope>
    <source>
        <strain evidence="12 13">Y3S6</strain>
    </source>
</reference>
<comment type="caution">
    <text evidence="12">The sequence shown here is derived from an EMBL/GenBank/DDBJ whole genome shotgun (WGS) entry which is preliminary data.</text>
</comment>
<evidence type="ECO:0000256" key="2">
    <source>
        <dbReference type="ARBA" id="ARBA00022475"/>
    </source>
</evidence>
<dbReference type="SMART" id="SM00304">
    <property type="entry name" value="HAMP"/>
    <property type="match status" value="1"/>
</dbReference>
<dbReference type="RefSeq" id="WP_219790825.1">
    <property type="nucleotide sequence ID" value="NZ_JAHYCA010000002.1"/>
</dbReference>
<dbReference type="Pfam" id="PF02743">
    <property type="entry name" value="dCache_1"/>
    <property type="match status" value="1"/>
</dbReference>
<dbReference type="PANTHER" id="PTHR43531:SF16">
    <property type="entry name" value="METHYL-ACCEPTING CHEMOTAXIS PROTEIN II"/>
    <property type="match status" value="1"/>
</dbReference>
<gene>
    <name evidence="12" type="ORF">KPL81_04320</name>
</gene>
<dbReference type="PROSITE" id="PS50111">
    <property type="entry name" value="CHEMOTAXIS_TRANSDUC_2"/>
    <property type="match status" value="1"/>
</dbReference>
<dbReference type="InterPro" id="IPR033479">
    <property type="entry name" value="dCache_1"/>
</dbReference>